<dbReference type="PANTHER" id="PTHR34216:SF3">
    <property type="entry name" value="POLY-BETA-1,6-N-ACETYL-D-GLUCOSAMINE N-DEACETYLASE"/>
    <property type="match status" value="1"/>
</dbReference>
<sequence length="342" mass="39465">MNRQYIKNLSYIFSKPLPLKVLRSFSGENFIFPFYHLVSDTAPLHIKHLYPVISRQRFLSDLDFLLKYFNPATIDDVLNYVGKGKKSEKPLFFLSFDDGMRECYDIIYPILKQKGVQAAFFINPAFVDNKELFFKHKISLIIEKLKSINGRHVISGISGILNAPNIHPGRLTGSIRQLGYANQAEINKIGEICACDFNGYLKKQQPFMTLEQIKELNSHGFHIGSHSFDHPEFRKVDEGQMRLQVSKSMAYLAKNINPEAVTFAFPFTDFEVPASIFNYMHNEAGIDITFGTAGIKKDPEIKHIQRIPMEEAGMKSAERVIRSEYAYFWMKLLFRKNTITRR</sequence>
<proteinExistence type="predicted"/>
<dbReference type="InterPro" id="IPR051398">
    <property type="entry name" value="Polysacch_Deacetylase"/>
</dbReference>
<accession>A0A3B0T6N5</accession>
<dbReference type="Gene3D" id="3.20.20.370">
    <property type="entry name" value="Glycoside hydrolase/deacetylase"/>
    <property type="match status" value="1"/>
</dbReference>
<dbReference type="GO" id="GO:0005576">
    <property type="term" value="C:extracellular region"/>
    <property type="evidence" value="ECO:0007669"/>
    <property type="project" value="UniProtKB-SubCell"/>
</dbReference>
<dbReference type="PROSITE" id="PS51677">
    <property type="entry name" value="NODB"/>
    <property type="match status" value="1"/>
</dbReference>
<keyword evidence="2" id="KW-0732">Signal</keyword>
<feature type="domain" description="NodB homology" evidence="3">
    <location>
        <begin position="90"/>
        <end position="342"/>
    </location>
</feature>
<dbReference type="AlphaFoldDB" id="A0A3B0T6N5"/>
<dbReference type="PANTHER" id="PTHR34216">
    <property type="match status" value="1"/>
</dbReference>
<dbReference type="GO" id="GO:0016810">
    <property type="term" value="F:hydrolase activity, acting on carbon-nitrogen (but not peptide) bonds"/>
    <property type="evidence" value="ECO:0007669"/>
    <property type="project" value="InterPro"/>
</dbReference>
<dbReference type="GO" id="GO:0005975">
    <property type="term" value="P:carbohydrate metabolic process"/>
    <property type="evidence" value="ECO:0007669"/>
    <property type="project" value="InterPro"/>
</dbReference>
<comment type="subcellular location">
    <subcellularLocation>
        <location evidence="1">Secreted</location>
    </subcellularLocation>
</comment>
<dbReference type="EMBL" id="UOEP01000036">
    <property type="protein sequence ID" value="VAW14371.1"/>
    <property type="molecule type" value="Genomic_DNA"/>
</dbReference>
<evidence type="ECO:0000256" key="2">
    <source>
        <dbReference type="ARBA" id="ARBA00022729"/>
    </source>
</evidence>
<gene>
    <name evidence="4" type="ORF">MNBD_BACTEROID01-1508</name>
</gene>
<dbReference type="Pfam" id="PF01522">
    <property type="entry name" value="Polysacc_deac_1"/>
    <property type="match status" value="2"/>
</dbReference>
<protein>
    <recommendedName>
        <fullName evidence="3">NodB homology domain-containing protein</fullName>
    </recommendedName>
</protein>
<reference evidence="4" key="1">
    <citation type="submission" date="2018-06" db="EMBL/GenBank/DDBJ databases">
        <authorList>
            <person name="Zhirakovskaya E."/>
        </authorList>
    </citation>
    <scope>NUCLEOTIDE SEQUENCE</scope>
</reference>
<organism evidence="4">
    <name type="scientific">hydrothermal vent metagenome</name>
    <dbReference type="NCBI Taxonomy" id="652676"/>
    <lineage>
        <taxon>unclassified sequences</taxon>
        <taxon>metagenomes</taxon>
        <taxon>ecological metagenomes</taxon>
    </lineage>
</organism>
<dbReference type="InterPro" id="IPR011330">
    <property type="entry name" value="Glyco_hydro/deAcase_b/a-brl"/>
</dbReference>
<evidence type="ECO:0000313" key="4">
    <source>
        <dbReference type="EMBL" id="VAW14371.1"/>
    </source>
</evidence>
<dbReference type="SUPFAM" id="SSF88713">
    <property type="entry name" value="Glycoside hydrolase/deacetylase"/>
    <property type="match status" value="1"/>
</dbReference>
<evidence type="ECO:0000259" key="3">
    <source>
        <dbReference type="PROSITE" id="PS51677"/>
    </source>
</evidence>
<name>A0A3B0T6N5_9ZZZZ</name>
<dbReference type="InterPro" id="IPR002509">
    <property type="entry name" value="NODB_dom"/>
</dbReference>
<evidence type="ECO:0000256" key="1">
    <source>
        <dbReference type="ARBA" id="ARBA00004613"/>
    </source>
</evidence>
<dbReference type="CDD" id="cd10918">
    <property type="entry name" value="CE4_NodB_like_5s_6s"/>
    <property type="match status" value="1"/>
</dbReference>